<dbReference type="Ensembl" id="ENSNFUT00015029071.1">
    <property type="protein sequence ID" value="ENSNFUP00015027825.1"/>
    <property type="gene ID" value="ENSNFUG00015013456.1"/>
</dbReference>
<feature type="domain" description="B box-type" evidence="6">
    <location>
        <begin position="149"/>
        <end position="189"/>
    </location>
</feature>
<evidence type="ECO:0000313" key="8">
    <source>
        <dbReference type="Ensembl" id="ENSNFUP00015027825.1"/>
    </source>
</evidence>
<protein>
    <submittedName>
        <fullName evidence="8">Uncharacterized protein</fullName>
    </submittedName>
</protein>
<dbReference type="GO" id="GO:0008270">
    <property type="term" value="F:zinc ion binding"/>
    <property type="evidence" value="ECO:0007669"/>
    <property type="project" value="UniProtKB-KW"/>
</dbReference>
<dbReference type="Pfam" id="PF00643">
    <property type="entry name" value="zf-B_box"/>
    <property type="match status" value="1"/>
</dbReference>
<dbReference type="InterPro" id="IPR051051">
    <property type="entry name" value="E3_ubiq-ligase_TRIM/RNF"/>
</dbReference>
<dbReference type="PANTHER" id="PTHR25465">
    <property type="entry name" value="B-BOX DOMAIN CONTAINING"/>
    <property type="match status" value="1"/>
</dbReference>
<organism evidence="8 9">
    <name type="scientific">Nothobranchius furzeri</name>
    <name type="common">Turquoise killifish</name>
    <dbReference type="NCBI Taxonomy" id="105023"/>
    <lineage>
        <taxon>Eukaryota</taxon>
        <taxon>Metazoa</taxon>
        <taxon>Chordata</taxon>
        <taxon>Craniata</taxon>
        <taxon>Vertebrata</taxon>
        <taxon>Euteleostomi</taxon>
        <taxon>Actinopterygii</taxon>
        <taxon>Neopterygii</taxon>
        <taxon>Teleostei</taxon>
        <taxon>Neoteleostei</taxon>
        <taxon>Acanthomorphata</taxon>
        <taxon>Ovalentaria</taxon>
        <taxon>Atherinomorphae</taxon>
        <taxon>Cyprinodontiformes</taxon>
        <taxon>Nothobranchiidae</taxon>
        <taxon>Nothobranchius</taxon>
    </lineage>
</organism>
<dbReference type="InterPro" id="IPR000315">
    <property type="entry name" value="Znf_B-box"/>
</dbReference>
<dbReference type="InterPro" id="IPR043136">
    <property type="entry name" value="B30.2/SPRY_sf"/>
</dbReference>
<evidence type="ECO:0000259" key="6">
    <source>
        <dbReference type="PROSITE" id="PS50119"/>
    </source>
</evidence>
<dbReference type="GeneTree" id="ENSGT00940000162978"/>
<reference evidence="8" key="1">
    <citation type="submission" date="2025-08" db="UniProtKB">
        <authorList>
            <consortium name="Ensembl"/>
        </authorList>
    </citation>
    <scope>IDENTIFICATION</scope>
</reference>
<evidence type="ECO:0000256" key="2">
    <source>
        <dbReference type="ARBA" id="ARBA00022771"/>
    </source>
</evidence>
<feature type="region of interest" description="Disordered" evidence="5">
    <location>
        <begin position="45"/>
        <end position="67"/>
    </location>
</feature>
<keyword evidence="2 4" id="KW-0863">Zinc-finger</keyword>
<keyword evidence="1" id="KW-0479">Metal-binding</keyword>
<accession>A0A8C6M2G9</accession>
<evidence type="ECO:0000256" key="3">
    <source>
        <dbReference type="ARBA" id="ARBA00022833"/>
    </source>
</evidence>
<feature type="compositionally biased region" description="Pro residues" evidence="5">
    <location>
        <begin position="400"/>
        <end position="420"/>
    </location>
</feature>
<name>A0A8C6M2G9_NOTFU</name>
<evidence type="ECO:0000256" key="4">
    <source>
        <dbReference type="PROSITE-ProRule" id="PRU00024"/>
    </source>
</evidence>
<dbReference type="InterPro" id="IPR006574">
    <property type="entry name" value="PRY"/>
</dbReference>
<dbReference type="Gene3D" id="2.60.120.920">
    <property type="match status" value="1"/>
</dbReference>
<sequence>MHELHLFFYPKKPLKCVQMCERETHTFDLHPHPSTPQPALTVSEQGETVAHPHPTPRSHTFKCSKAGSPDARLVSTSVANRNSCRQVFHPRPSLAKSTLLAEAMEKLRTNSIKRGSFKGDSSPSEPVYLEVLPDIGPRKGSVYPQLPSVEIRLCPQHKQPLDRFCHEDRECVCVVCCQHGHQGHHVLKPQEERMTRQKELVQMQGEVQRRIQESEKMLKELPPASRQHKALLQALEKESSDLFPELVKILNYTGTQVGELLKTHEIAFCSQVEGLIQGLQQEVAQLHWRSKELSGLADMKDDVCFLKNFLTTEPLHQTGIPGELVLSQQEATVASIRSILSELQESVQELCKVSLAKIGKTVNYEAVGSSPVAVGAEGPALACYSSQATPRDTVYEGIISPPPLPPRPLASAPPPPPDFPLQPQASGRAAGLRNPEPKTRADMLKFRFQPTFDPNTVYRHMKLSEDGHKVTMRAENLHPPDHPERFHFWRQVLCKEPLAGSPYYWEVEWTGQKVNS</sequence>
<dbReference type="PROSITE" id="PS50188">
    <property type="entry name" value="B302_SPRY"/>
    <property type="match status" value="1"/>
</dbReference>
<evidence type="ECO:0000256" key="1">
    <source>
        <dbReference type="ARBA" id="ARBA00022723"/>
    </source>
</evidence>
<evidence type="ECO:0000256" key="5">
    <source>
        <dbReference type="SAM" id="MobiDB-lite"/>
    </source>
</evidence>
<dbReference type="SUPFAM" id="SSF57845">
    <property type="entry name" value="B-box zinc-binding domain"/>
    <property type="match status" value="1"/>
</dbReference>
<dbReference type="AlphaFoldDB" id="A0A8C6M2G9"/>
<dbReference type="GO" id="GO:0005737">
    <property type="term" value="C:cytoplasm"/>
    <property type="evidence" value="ECO:0007669"/>
    <property type="project" value="UniProtKB-ARBA"/>
</dbReference>
<dbReference type="InterPro" id="IPR058030">
    <property type="entry name" value="TRIM8/14/16/25/29/45/65_CC"/>
</dbReference>
<dbReference type="InterPro" id="IPR001870">
    <property type="entry name" value="B30.2/SPRY"/>
</dbReference>
<evidence type="ECO:0000313" key="9">
    <source>
        <dbReference type="Proteomes" id="UP000694548"/>
    </source>
</evidence>
<dbReference type="CDD" id="cd19769">
    <property type="entry name" value="Bbox2_TRIM16-like"/>
    <property type="match status" value="1"/>
</dbReference>
<dbReference type="Gene3D" id="3.30.160.60">
    <property type="entry name" value="Classic Zinc Finger"/>
    <property type="match status" value="1"/>
</dbReference>
<feature type="domain" description="B30.2/SPRY" evidence="7">
    <location>
        <begin position="430"/>
        <end position="516"/>
    </location>
</feature>
<dbReference type="SUPFAM" id="SSF49899">
    <property type="entry name" value="Concanavalin A-like lectins/glucanases"/>
    <property type="match status" value="1"/>
</dbReference>
<proteinExistence type="predicted"/>
<dbReference type="Pfam" id="PF13765">
    <property type="entry name" value="PRY"/>
    <property type="match status" value="1"/>
</dbReference>
<reference evidence="8" key="2">
    <citation type="submission" date="2025-09" db="UniProtKB">
        <authorList>
            <consortium name="Ensembl"/>
        </authorList>
    </citation>
    <scope>IDENTIFICATION</scope>
</reference>
<keyword evidence="9" id="KW-1185">Reference proteome</keyword>
<gene>
    <name evidence="8" type="primary">ftr86</name>
</gene>
<dbReference type="Pfam" id="PF25600">
    <property type="entry name" value="TRIM_CC"/>
    <property type="match status" value="1"/>
</dbReference>
<evidence type="ECO:0000259" key="7">
    <source>
        <dbReference type="PROSITE" id="PS50188"/>
    </source>
</evidence>
<dbReference type="SMART" id="SM00589">
    <property type="entry name" value="PRY"/>
    <property type="match status" value="1"/>
</dbReference>
<keyword evidence="3" id="KW-0862">Zinc</keyword>
<dbReference type="Proteomes" id="UP000694548">
    <property type="component" value="Unassembled WGS sequence"/>
</dbReference>
<dbReference type="PANTHER" id="PTHR25465:SF14">
    <property type="entry name" value="E3 UBIQUITIN-PROTEIN LIGASE TRIM65"/>
    <property type="match status" value="1"/>
</dbReference>
<feature type="region of interest" description="Disordered" evidence="5">
    <location>
        <begin position="394"/>
        <end position="440"/>
    </location>
</feature>
<dbReference type="InterPro" id="IPR013320">
    <property type="entry name" value="ConA-like_dom_sf"/>
</dbReference>
<dbReference type="PROSITE" id="PS50119">
    <property type="entry name" value="ZF_BBOX"/>
    <property type="match status" value="1"/>
</dbReference>